<evidence type="ECO:0000313" key="2">
    <source>
        <dbReference type="EMBL" id="KAF2671686.1"/>
    </source>
</evidence>
<keyword evidence="3" id="KW-1185">Reference proteome</keyword>
<evidence type="ECO:0000256" key="1">
    <source>
        <dbReference type="SAM" id="MobiDB-lite"/>
    </source>
</evidence>
<gene>
    <name evidence="2" type="ORF">BT63DRAFT_452190</name>
</gene>
<dbReference type="AlphaFoldDB" id="A0A6A6UJ08"/>
<organism evidence="2 3">
    <name type="scientific">Microthyrium microscopicum</name>
    <dbReference type="NCBI Taxonomy" id="703497"/>
    <lineage>
        <taxon>Eukaryota</taxon>
        <taxon>Fungi</taxon>
        <taxon>Dikarya</taxon>
        <taxon>Ascomycota</taxon>
        <taxon>Pezizomycotina</taxon>
        <taxon>Dothideomycetes</taxon>
        <taxon>Dothideomycetes incertae sedis</taxon>
        <taxon>Microthyriales</taxon>
        <taxon>Microthyriaceae</taxon>
        <taxon>Microthyrium</taxon>
    </lineage>
</organism>
<evidence type="ECO:0000313" key="3">
    <source>
        <dbReference type="Proteomes" id="UP000799302"/>
    </source>
</evidence>
<dbReference type="EMBL" id="MU004232">
    <property type="protein sequence ID" value="KAF2671686.1"/>
    <property type="molecule type" value="Genomic_DNA"/>
</dbReference>
<name>A0A6A6UJ08_9PEZI</name>
<accession>A0A6A6UJ08</accession>
<dbReference type="Proteomes" id="UP000799302">
    <property type="component" value="Unassembled WGS sequence"/>
</dbReference>
<protein>
    <submittedName>
        <fullName evidence="2">Uncharacterized protein</fullName>
    </submittedName>
</protein>
<proteinExistence type="predicted"/>
<feature type="region of interest" description="Disordered" evidence="1">
    <location>
        <begin position="1"/>
        <end position="20"/>
    </location>
</feature>
<reference evidence="2" key="1">
    <citation type="journal article" date="2020" name="Stud. Mycol.">
        <title>101 Dothideomycetes genomes: a test case for predicting lifestyles and emergence of pathogens.</title>
        <authorList>
            <person name="Haridas S."/>
            <person name="Albert R."/>
            <person name="Binder M."/>
            <person name="Bloem J."/>
            <person name="Labutti K."/>
            <person name="Salamov A."/>
            <person name="Andreopoulos B."/>
            <person name="Baker S."/>
            <person name="Barry K."/>
            <person name="Bills G."/>
            <person name="Bluhm B."/>
            <person name="Cannon C."/>
            <person name="Castanera R."/>
            <person name="Culley D."/>
            <person name="Daum C."/>
            <person name="Ezra D."/>
            <person name="Gonzalez J."/>
            <person name="Henrissat B."/>
            <person name="Kuo A."/>
            <person name="Liang C."/>
            <person name="Lipzen A."/>
            <person name="Lutzoni F."/>
            <person name="Magnuson J."/>
            <person name="Mondo S."/>
            <person name="Nolan M."/>
            <person name="Ohm R."/>
            <person name="Pangilinan J."/>
            <person name="Park H.-J."/>
            <person name="Ramirez L."/>
            <person name="Alfaro M."/>
            <person name="Sun H."/>
            <person name="Tritt A."/>
            <person name="Yoshinaga Y."/>
            <person name="Zwiers L.-H."/>
            <person name="Turgeon B."/>
            <person name="Goodwin S."/>
            <person name="Spatafora J."/>
            <person name="Crous P."/>
            <person name="Grigoriev I."/>
        </authorList>
    </citation>
    <scope>NUCLEOTIDE SEQUENCE</scope>
    <source>
        <strain evidence="2">CBS 115976</strain>
    </source>
</reference>
<sequence length="95" mass="10192">MQDAWMPEPRAEQRERAESDVVEAALGEERKGAQRASKGSRRIAGLHALRKWCGRKSTWTSGAENSRTMPCASATVVLGFVADGAAGALKIHAEA</sequence>
<feature type="compositionally biased region" description="Basic and acidic residues" evidence="1">
    <location>
        <begin position="9"/>
        <end position="19"/>
    </location>
</feature>